<dbReference type="RefSeq" id="WP_037226948.1">
    <property type="nucleotide sequence ID" value="NZ_CP008947.1"/>
</dbReference>
<feature type="transmembrane region" description="Helical" evidence="1">
    <location>
        <begin position="187"/>
        <end position="205"/>
    </location>
</feature>
<evidence type="ECO:0000259" key="2">
    <source>
        <dbReference type="Pfam" id="PF04471"/>
    </source>
</evidence>
<keyword evidence="3" id="KW-0540">Nuclease</keyword>
<keyword evidence="1" id="KW-1133">Transmembrane helix</keyword>
<keyword evidence="1" id="KW-0812">Transmembrane</keyword>
<dbReference type="EMBL" id="CP008947">
    <property type="protein sequence ID" value="AII09514.1"/>
    <property type="molecule type" value="Genomic_DNA"/>
</dbReference>
<feature type="transmembrane region" description="Helical" evidence="1">
    <location>
        <begin position="149"/>
        <end position="175"/>
    </location>
</feature>
<feature type="domain" description="Restriction endonuclease type IV Mrr" evidence="2">
    <location>
        <begin position="12"/>
        <end position="99"/>
    </location>
</feature>
<dbReference type="InterPro" id="IPR007560">
    <property type="entry name" value="Restrct_endonuc_IV_Mrr"/>
</dbReference>
<organism evidence="3 4">
    <name type="scientific">Rhodococcus opacus</name>
    <name type="common">Nocardia opaca</name>
    <dbReference type="NCBI Taxonomy" id="37919"/>
    <lineage>
        <taxon>Bacteria</taxon>
        <taxon>Bacillati</taxon>
        <taxon>Actinomycetota</taxon>
        <taxon>Actinomycetes</taxon>
        <taxon>Mycobacteriales</taxon>
        <taxon>Nocardiaceae</taxon>
        <taxon>Rhodococcus</taxon>
    </lineage>
</organism>
<dbReference type="GO" id="GO:0009307">
    <property type="term" value="P:DNA restriction-modification system"/>
    <property type="evidence" value="ECO:0007669"/>
    <property type="project" value="InterPro"/>
</dbReference>
<name>A0A076F1D3_RHOOP</name>
<dbReference type="GO" id="GO:0003677">
    <property type="term" value="F:DNA binding"/>
    <property type="evidence" value="ECO:0007669"/>
    <property type="project" value="InterPro"/>
</dbReference>
<evidence type="ECO:0000313" key="4">
    <source>
        <dbReference type="Proteomes" id="UP000028488"/>
    </source>
</evidence>
<dbReference type="eggNOG" id="COG1715">
    <property type="taxonomic scope" value="Bacteria"/>
</dbReference>
<evidence type="ECO:0000256" key="1">
    <source>
        <dbReference type="SAM" id="Phobius"/>
    </source>
</evidence>
<dbReference type="InterPro" id="IPR011335">
    <property type="entry name" value="Restrct_endonuc-II-like"/>
</dbReference>
<keyword evidence="1" id="KW-0472">Membrane</keyword>
<dbReference type="Pfam" id="PF04471">
    <property type="entry name" value="Mrr_cat"/>
    <property type="match status" value="1"/>
</dbReference>
<dbReference type="GO" id="GO:0004519">
    <property type="term" value="F:endonuclease activity"/>
    <property type="evidence" value="ECO:0007669"/>
    <property type="project" value="UniProtKB-KW"/>
</dbReference>
<accession>A0A076F1D3</accession>
<keyword evidence="3" id="KW-0255">Endonuclease</keyword>
<dbReference type="AlphaFoldDB" id="A0A076F1D3"/>
<reference evidence="3 4" key="1">
    <citation type="submission" date="2014-07" db="EMBL/GenBank/DDBJ databases">
        <title>Genome Sequence of Rhodococcus opacus Strain R7, a Biodegrader of Mono- and Polycyclic Aromatic Hydrocarbons.</title>
        <authorList>
            <person name="Di Gennaro P."/>
            <person name="Zampolli J."/>
            <person name="Presti I."/>
            <person name="Cappelletti M."/>
            <person name="D'Ursi P."/>
            <person name="Orro A."/>
            <person name="Mezzelani A."/>
            <person name="Milanesi L."/>
        </authorList>
    </citation>
    <scope>NUCLEOTIDE SEQUENCE [LARGE SCALE GENOMIC DNA]</scope>
    <source>
        <strain evidence="3 4">R7</strain>
    </source>
</reference>
<proteinExistence type="predicted"/>
<dbReference type="Proteomes" id="UP000028488">
    <property type="component" value="Chromosome"/>
</dbReference>
<evidence type="ECO:0000313" key="3">
    <source>
        <dbReference type="EMBL" id="AII09514.1"/>
    </source>
</evidence>
<keyword evidence="3" id="KW-0378">Hydrolase</keyword>
<gene>
    <name evidence="3" type="ORF">EP51_34695</name>
</gene>
<protein>
    <submittedName>
        <fullName evidence="3">Restriction endonuclease</fullName>
    </submittedName>
</protein>
<sequence length="213" mass="22444">MARIRTAAEAEINAAEQMQKLGYGDATALLGGADGGIDVYSSRAYAQVKWRGGSAGKSDLANLYGTRGTSHARKLLYFSGPGYTDEAVDYADAVGIALFRCEPDGETPPVGAHAPKLVAAARNSTVAVAPSPPPPPEPESPARIVARNAWAMVAGFFGAHWRLLGAVVCTIVLMIAPFGEGNVGLRVFATILAVVGAPVFWLLYVQHRHAKDR</sequence>
<dbReference type="SUPFAM" id="SSF52980">
    <property type="entry name" value="Restriction endonuclease-like"/>
    <property type="match status" value="1"/>
</dbReference>